<dbReference type="NCBIfam" id="TIGR01550">
    <property type="entry name" value="DOC_P1"/>
    <property type="match status" value="1"/>
</dbReference>
<dbReference type="PROSITE" id="PS51459">
    <property type="entry name" value="FIDO"/>
    <property type="match status" value="1"/>
</dbReference>
<dbReference type="Gene3D" id="1.20.120.1870">
    <property type="entry name" value="Fic/DOC protein, Fido domain"/>
    <property type="match status" value="1"/>
</dbReference>
<dbReference type="PANTHER" id="PTHR39426">
    <property type="entry name" value="HOMOLOGY TO DEATH-ON-CURING PROTEIN OF PHAGE P1"/>
    <property type="match status" value="1"/>
</dbReference>
<name>A0A484HHA5_9BACT</name>
<dbReference type="Pfam" id="PF02661">
    <property type="entry name" value="Fic"/>
    <property type="match status" value="1"/>
</dbReference>
<dbReference type="InterPro" id="IPR006440">
    <property type="entry name" value="Doc"/>
</dbReference>
<dbReference type="PIRSF" id="PIRSF018297">
    <property type="entry name" value="Doc"/>
    <property type="match status" value="1"/>
</dbReference>
<evidence type="ECO:0000259" key="1">
    <source>
        <dbReference type="PROSITE" id="PS51459"/>
    </source>
</evidence>
<dbReference type="EMBL" id="CAACVI010000001">
    <property type="protein sequence ID" value="VEN72542.1"/>
    <property type="molecule type" value="Genomic_DNA"/>
</dbReference>
<proteinExistence type="predicted"/>
<organism evidence="2">
    <name type="scientific">uncultured Desulfobacteraceae bacterium</name>
    <dbReference type="NCBI Taxonomy" id="218296"/>
    <lineage>
        <taxon>Bacteria</taxon>
        <taxon>Pseudomonadati</taxon>
        <taxon>Thermodesulfobacteriota</taxon>
        <taxon>Desulfobacteria</taxon>
        <taxon>Desulfobacterales</taxon>
        <taxon>Desulfobacteraceae</taxon>
        <taxon>environmental samples</taxon>
    </lineage>
</organism>
<evidence type="ECO:0000313" key="2">
    <source>
        <dbReference type="EMBL" id="VEN72542.1"/>
    </source>
</evidence>
<accession>A0A484HHA5</accession>
<protein>
    <submittedName>
        <fullName evidence="2">Toxin Doc</fullName>
    </submittedName>
</protein>
<dbReference type="AlphaFoldDB" id="A0A484HHA5"/>
<dbReference type="InterPro" id="IPR053737">
    <property type="entry name" value="Type_II_TA_Toxin"/>
</dbReference>
<reference evidence="2" key="1">
    <citation type="submission" date="2019-01" db="EMBL/GenBank/DDBJ databases">
        <authorList>
            <consortium name="Genoscope - CEA"/>
            <person name="William W."/>
        </authorList>
    </citation>
    <scope>NUCLEOTIDE SEQUENCE</scope>
    <source>
        <strain evidence="2">CR-1</strain>
    </source>
</reference>
<feature type="domain" description="Fido" evidence="1">
    <location>
        <begin position="4"/>
        <end position="122"/>
    </location>
</feature>
<gene>
    <name evidence="2" type="primary">doc</name>
    <name evidence="2" type="ORF">EPICR_10041</name>
</gene>
<dbReference type="InterPro" id="IPR003812">
    <property type="entry name" value="Fido"/>
</dbReference>
<dbReference type="InterPro" id="IPR036597">
    <property type="entry name" value="Fido-like_dom_sf"/>
</dbReference>
<dbReference type="GO" id="GO:0016301">
    <property type="term" value="F:kinase activity"/>
    <property type="evidence" value="ECO:0007669"/>
    <property type="project" value="InterPro"/>
</dbReference>
<sequence length="127" mass="14048">MRFLNLTEVLDIHRDQIARYGGASEIRDIELLKSAIGMPSATYGGEFLHTDIYEIAAAYLFHLVKNHPFLDGNKRVGAVAALIFLLLNGHDFEAPEDDFAEIVLSVASGEIDKAEVAAFIRRCSRAL</sequence>
<dbReference type="PANTHER" id="PTHR39426:SF1">
    <property type="entry name" value="HOMOLOGY TO DEATH-ON-CURING PROTEIN OF PHAGE P1"/>
    <property type="match status" value="1"/>
</dbReference>
<dbReference type="SUPFAM" id="SSF140931">
    <property type="entry name" value="Fic-like"/>
    <property type="match status" value="1"/>
</dbReference>